<dbReference type="NCBIfam" id="TIGR02506">
    <property type="entry name" value="NrdE_NrdA"/>
    <property type="match status" value="1"/>
</dbReference>
<comment type="similarity">
    <text evidence="1 6">Belongs to the ribonucleoside diphosphate reductase large chain family.</text>
</comment>
<dbReference type="InterPro" id="IPR000788">
    <property type="entry name" value="RNR_lg_C"/>
</dbReference>
<dbReference type="Gene3D" id="3.20.70.20">
    <property type="match status" value="1"/>
</dbReference>
<dbReference type="InterPro" id="IPR008926">
    <property type="entry name" value="RNR_R1-su_N"/>
</dbReference>
<dbReference type="EMBL" id="BAAAHG010000028">
    <property type="protein sequence ID" value="GAA0917653.1"/>
    <property type="molecule type" value="Genomic_DNA"/>
</dbReference>
<accession>A0ABP3ZAU0</accession>
<dbReference type="SUPFAM" id="SSF51998">
    <property type="entry name" value="PFL-like glycyl radical enzymes"/>
    <property type="match status" value="1"/>
</dbReference>
<dbReference type="PROSITE" id="PS00089">
    <property type="entry name" value="RIBORED_LARGE"/>
    <property type="match status" value="1"/>
</dbReference>
<gene>
    <name evidence="8" type="ORF">GCM10009549_34660</name>
</gene>
<evidence type="ECO:0000256" key="6">
    <source>
        <dbReference type="RuleBase" id="RU003410"/>
    </source>
</evidence>
<dbReference type="CDD" id="cd01679">
    <property type="entry name" value="RNR_I"/>
    <property type="match status" value="1"/>
</dbReference>
<evidence type="ECO:0000313" key="8">
    <source>
        <dbReference type="EMBL" id="GAA0917653.1"/>
    </source>
</evidence>
<dbReference type="InterPro" id="IPR013346">
    <property type="entry name" value="NrdE_NrdA_C"/>
</dbReference>
<name>A0ABP3ZAU0_9ACTN</name>
<dbReference type="RefSeq" id="WP_344050623.1">
    <property type="nucleotide sequence ID" value="NZ_BAAAHG010000028.1"/>
</dbReference>
<evidence type="ECO:0000256" key="4">
    <source>
        <dbReference type="ARBA" id="ARBA00023116"/>
    </source>
</evidence>
<evidence type="ECO:0000259" key="7">
    <source>
        <dbReference type="PROSITE" id="PS00089"/>
    </source>
</evidence>
<keyword evidence="3 6" id="KW-0560">Oxidoreductase</keyword>
<comment type="caution">
    <text evidence="8">The sequence shown here is derived from an EMBL/GenBank/DDBJ whole genome shotgun (WGS) entry which is preliminary data.</text>
</comment>
<keyword evidence="4 6" id="KW-0215">Deoxyribonucleotide synthesis</keyword>
<proteinExistence type="inferred from homology"/>
<evidence type="ECO:0000313" key="9">
    <source>
        <dbReference type="Proteomes" id="UP001501005"/>
    </source>
</evidence>
<comment type="catalytic activity">
    <reaction evidence="5 6">
        <text>a 2'-deoxyribonucleoside 5'-diphosphate + [thioredoxin]-disulfide + H2O = a ribonucleoside 5'-diphosphate + [thioredoxin]-dithiol</text>
        <dbReference type="Rhea" id="RHEA:23252"/>
        <dbReference type="Rhea" id="RHEA-COMP:10698"/>
        <dbReference type="Rhea" id="RHEA-COMP:10700"/>
        <dbReference type="ChEBI" id="CHEBI:15377"/>
        <dbReference type="ChEBI" id="CHEBI:29950"/>
        <dbReference type="ChEBI" id="CHEBI:50058"/>
        <dbReference type="ChEBI" id="CHEBI:57930"/>
        <dbReference type="ChEBI" id="CHEBI:73316"/>
        <dbReference type="EC" id="1.17.4.1"/>
    </reaction>
</comment>
<dbReference type="InterPro" id="IPR013509">
    <property type="entry name" value="RNR_lsu_N"/>
</dbReference>
<evidence type="ECO:0000256" key="5">
    <source>
        <dbReference type="ARBA" id="ARBA00047754"/>
    </source>
</evidence>
<dbReference type="Pfam" id="PF00317">
    <property type="entry name" value="Ribonuc_red_lgN"/>
    <property type="match status" value="1"/>
</dbReference>
<evidence type="ECO:0000256" key="2">
    <source>
        <dbReference type="ARBA" id="ARBA00012274"/>
    </source>
</evidence>
<dbReference type="EC" id="1.17.4.1" evidence="2 6"/>
<feature type="domain" description="Ribonucleotide reductase large subunit" evidence="7">
    <location>
        <begin position="600"/>
        <end position="622"/>
    </location>
</feature>
<dbReference type="Proteomes" id="UP001501005">
    <property type="component" value="Unassembled WGS sequence"/>
</dbReference>
<dbReference type="PRINTS" id="PR01183">
    <property type="entry name" value="RIBORDTASEM1"/>
</dbReference>
<dbReference type="PANTHER" id="PTHR11573">
    <property type="entry name" value="RIBONUCLEOSIDE-DIPHOSPHATE REDUCTASE LARGE CHAIN"/>
    <property type="match status" value="1"/>
</dbReference>
<dbReference type="SUPFAM" id="SSF48168">
    <property type="entry name" value="R1 subunit of ribonucleotide reductase, N-terminal domain"/>
    <property type="match status" value="1"/>
</dbReference>
<organism evidence="8 9">
    <name type="scientific">Streptomyces thermoalcalitolerans</name>
    <dbReference type="NCBI Taxonomy" id="65605"/>
    <lineage>
        <taxon>Bacteria</taxon>
        <taxon>Bacillati</taxon>
        <taxon>Actinomycetota</taxon>
        <taxon>Actinomycetes</taxon>
        <taxon>Kitasatosporales</taxon>
        <taxon>Streptomycetaceae</taxon>
        <taxon>Streptomyces</taxon>
    </lineage>
</organism>
<reference evidence="9" key="1">
    <citation type="journal article" date="2019" name="Int. J. Syst. Evol. Microbiol.">
        <title>The Global Catalogue of Microorganisms (GCM) 10K type strain sequencing project: providing services to taxonomists for standard genome sequencing and annotation.</title>
        <authorList>
            <consortium name="The Broad Institute Genomics Platform"/>
            <consortium name="The Broad Institute Genome Sequencing Center for Infectious Disease"/>
            <person name="Wu L."/>
            <person name="Ma J."/>
        </authorList>
    </citation>
    <scope>NUCLEOTIDE SEQUENCE [LARGE SCALE GENOMIC DNA]</scope>
    <source>
        <strain evidence="9">JCM 10673</strain>
    </source>
</reference>
<evidence type="ECO:0000256" key="3">
    <source>
        <dbReference type="ARBA" id="ARBA00023002"/>
    </source>
</evidence>
<dbReference type="PANTHER" id="PTHR11573:SF6">
    <property type="entry name" value="RIBONUCLEOSIDE-DIPHOSPHATE REDUCTASE LARGE SUBUNIT"/>
    <property type="match status" value="1"/>
</dbReference>
<dbReference type="InterPro" id="IPR039718">
    <property type="entry name" value="Rrm1"/>
</dbReference>
<keyword evidence="9" id="KW-1185">Reference proteome</keyword>
<comment type="function">
    <text evidence="6">Provides the precursors necessary for DNA synthesis. Catalyzes the biosynthesis of deoxyribonucleotides from the corresponding ribonucleotides.</text>
</comment>
<dbReference type="Pfam" id="PF02867">
    <property type="entry name" value="Ribonuc_red_lgC"/>
    <property type="match status" value="1"/>
</dbReference>
<evidence type="ECO:0000256" key="1">
    <source>
        <dbReference type="ARBA" id="ARBA00010406"/>
    </source>
</evidence>
<sequence>MTIASADPASATAPEAGSPGAALLQTLTELTADLPDADPGRVAAAALRGRSAHADEAELRELATEAAAGLISEDPAYSRLAARLLTLGIRDEVASQGVTSFTGSIAVGHREGLIADRTAAFVRVHGERLDALVDPAADDRFGYFGLRTLYSRYLLRHPVSRKVIETPQYFLLRVASGLAEDDTARSLDEVAELYGLMSRLDYLPSSPTLFNSGTRHPQMSSCYLLDSPGDELDSIYERYHQVARLSKHAGGIGIAYSRIRSRGSLIRGTNGLSGGIVPFLKTLDASVAAVNQGGRRKGAAAVYLETWHADVEEFLELRDNTGDDARRTHNLNLAHWVPDEFMRRVDADEQWSLFSPSDVPELTDLWGEEFDAAYRAAEARGLAKKTLPARELYGRMMRTLAQTGNGWMTFKDTANRTANQTAEPGHVVHSSNLCTEILEVTDDGETAVCNLGSVNLSAFVRDGDGEDSKDSGDSGGVGSIDWERLDETVRTAVTFLDRVVDINFYPTEQARRSNARWRPVGLGVMGLQDVFFKLRLPFDSPEARALSTRIAERIMLAAYETSVALAERHGPLPAWEKTRTARGVLHPDHYDVAFTWPERWAALRERVAAAGMRNALLLAIAPTATIASIAGVYECIEPQVSNLFKRETLSGEFLQVNSYLVADLKKLGVWDARTREALREAGGSVQGFVWIPEDVRKLYRTAWEIPQRALIDMAAARTPFLDQSQSLNLFMETPTIGKLSSMYAYAWKQGLKTTYYLRSRPATRIAPAARAQHRTTAPAPRATASDAVACSLENPESCEACQ</sequence>
<protein>
    <recommendedName>
        <fullName evidence="2 6">Ribonucleoside-diphosphate reductase</fullName>
        <ecNumber evidence="2 6">1.17.4.1</ecNumber>
    </recommendedName>
</protein>